<evidence type="ECO:0000313" key="3">
    <source>
        <dbReference type="EMBL" id="MRX64532.1"/>
    </source>
</evidence>
<dbReference type="AlphaFoldDB" id="A0A6I2MNZ0"/>
<sequence>MKSINKLQSGYMVLIATLMMGTSGISQSVDTDDLESWTSIGLKYKLNKKWSFTLEEQLRLDENISEISKYFTELDAEYSISKSFDIGGGLRYIRNNDNEGNIQGYENHLRFHVDATYKHKINAFSLKYRLRYQNKNELGVDNSEGDYANQNIRFKTSVEYDFKNWKLDPEFSAEIFNHFEEGDDNGFSKYRFTLGTDYKIKDYGKIGLFYRMEKELNVDLPETTHIIGFKYTYTIKNNQK</sequence>
<gene>
    <name evidence="3" type="ORF">GJ691_10145</name>
</gene>
<keyword evidence="1 2" id="KW-0732">Signal</keyword>
<comment type="caution">
    <text evidence="3">The sequence shown here is derived from an EMBL/GenBank/DDBJ whole genome shotgun (WGS) entry which is preliminary data.</text>
</comment>
<dbReference type="OrthoDB" id="1365775at2"/>
<evidence type="ECO:0000313" key="4">
    <source>
        <dbReference type="Proteomes" id="UP000443153"/>
    </source>
</evidence>
<feature type="chain" id="PRO_5026305824" evidence="2">
    <location>
        <begin position="29"/>
        <end position="240"/>
    </location>
</feature>
<dbReference type="SUPFAM" id="SSF56935">
    <property type="entry name" value="Porins"/>
    <property type="match status" value="1"/>
</dbReference>
<dbReference type="RefSeq" id="WP_154366497.1">
    <property type="nucleotide sequence ID" value="NZ_WKJH01000006.1"/>
</dbReference>
<proteinExistence type="predicted"/>
<dbReference type="Proteomes" id="UP000443153">
    <property type="component" value="Unassembled WGS sequence"/>
</dbReference>
<dbReference type="EMBL" id="WKJH01000006">
    <property type="protein sequence ID" value="MRX64532.1"/>
    <property type="molecule type" value="Genomic_DNA"/>
</dbReference>
<protein>
    <submittedName>
        <fullName evidence="3">DUF2490 domain-containing protein</fullName>
    </submittedName>
</protein>
<reference evidence="3 4" key="1">
    <citation type="submission" date="2019-11" db="EMBL/GenBank/DDBJ databases">
        <title>Maribacter lutea sp. nov., a marine bacterium isolated from intertidal sand.</title>
        <authorList>
            <person name="Liu A."/>
        </authorList>
    </citation>
    <scope>NUCLEOTIDE SEQUENCE [LARGE SCALE GENOMIC DNA]</scope>
    <source>
        <strain evidence="3 4">RZ05</strain>
    </source>
</reference>
<keyword evidence="4" id="KW-1185">Reference proteome</keyword>
<organism evidence="3 4">
    <name type="scientific">Maribacter luteus</name>
    <dbReference type="NCBI Taxonomy" id="2594478"/>
    <lineage>
        <taxon>Bacteria</taxon>
        <taxon>Pseudomonadati</taxon>
        <taxon>Bacteroidota</taxon>
        <taxon>Flavobacteriia</taxon>
        <taxon>Flavobacteriales</taxon>
        <taxon>Flavobacteriaceae</taxon>
        <taxon>Maribacter</taxon>
    </lineage>
</organism>
<dbReference type="InterPro" id="IPR053713">
    <property type="entry name" value="Bact_OM_Channel_sf"/>
</dbReference>
<feature type="signal peptide" evidence="2">
    <location>
        <begin position="1"/>
        <end position="28"/>
    </location>
</feature>
<dbReference type="Gene3D" id="2.40.160.40">
    <property type="entry name" value="monomeric porin ompg"/>
    <property type="match status" value="1"/>
</dbReference>
<name>A0A6I2MNZ0_9FLAO</name>
<dbReference type="Pfam" id="PF10677">
    <property type="entry name" value="DUF2490"/>
    <property type="match status" value="1"/>
</dbReference>
<dbReference type="InterPro" id="IPR019619">
    <property type="entry name" value="DUF2490"/>
</dbReference>
<evidence type="ECO:0000256" key="2">
    <source>
        <dbReference type="SAM" id="SignalP"/>
    </source>
</evidence>
<accession>A0A6I2MNZ0</accession>
<evidence type="ECO:0000256" key="1">
    <source>
        <dbReference type="ARBA" id="ARBA00022729"/>
    </source>
</evidence>